<proteinExistence type="predicted"/>
<keyword evidence="2" id="KW-1133">Transmembrane helix</keyword>
<dbReference type="EMBL" id="CAICTM010000979">
    <property type="protein sequence ID" value="CAB9519014.1"/>
    <property type="molecule type" value="Genomic_DNA"/>
</dbReference>
<evidence type="ECO:0000313" key="3">
    <source>
        <dbReference type="EMBL" id="CAB9519014.1"/>
    </source>
</evidence>
<dbReference type="AlphaFoldDB" id="A0A9N8EH03"/>
<evidence type="ECO:0000256" key="2">
    <source>
        <dbReference type="SAM" id="Phobius"/>
    </source>
</evidence>
<organism evidence="3 4">
    <name type="scientific">Seminavis robusta</name>
    <dbReference type="NCBI Taxonomy" id="568900"/>
    <lineage>
        <taxon>Eukaryota</taxon>
        <taxon>Sar</taxon>
        <taxon>Stramenopiles</taxon>
        <taxon>Ochrophyta</taxon>
        <taxon>Bacillariophyta</taxon>
        <taxon>Bacillariophyceae</taxon>
        <taxon>Bacillariophycidae</taxon>
        <taxon>Naviculales</taxon>
        <taxon>Naviculaceae</taxon>
        <taxon>Seminavis</taxon>
    </lineage>
</organism>
<keyword evidence="4" id="KW-1185">Reference proteome</keyword>
<gene>
    <name evidence="3" type="ORF">SEMRO_981_G227560.1</name>
</gene>
<protein>
    <submittedName>
        <fullName evidence="3">Uncharacterized protein</fullName>
    </submittedName>
</protein>
<keyword evidence="2" id="KW-0812">Transmembrane</keyword>
<reference evidence="3" key="1">
    <citation type="submission" date="2020-06" db="EMBL/GenBank/DDBJ databases">
        <authorList>
            <consortium name="Plant Systems Biology data submission"/>
        </authorList>
    </citation>
    <scope>NUCLEOTIDE SEQUENCE</scope>
    <source>
        <strain evidence="3">D6</strain>
    </source>
</reference>
<feature type="region of interest" description="Disordered" evidence="1">
    <location>
        <begin position="178"/>
        <end position="205"/>
    </location>
</feature>
<dbReference type="Proteomes" id="UP001153069">
    <property type="component" value="Unassembled WGS sequence"/>
</dbReference>
<evidence type="ECO:0000313" key="4">
    <source>
        <dbReference type="Proteomes" id="UP001153069"/>
    </source>
</evidence>
<accession>A0A9N8EH03</accession>
<evidence type="ECO:0000256" key="1">
    <source>
        <dbReference type="SAM" id="MobiDB-lite"/>
    </source>
</evidence>
<keyword evidence="2" id="KW-0472">Membrane</keyword>
<feature type="transmembrane region" description="Helical" evidence="2">
    <location>
        <begin position="104"/>
        <end position="124"/>
    </location>
</feature>
<sequence>MFHGEIGCLIAGKFIGSRRGGSTTFSRTSFALCVASTTTLHLRKRSNKFDNHDVLISACPIDFLLCASIHHRGQQQHNNNNNNPVRQWARNHDIDVDNTVHETIFWIIIASVVICFCTCCYRCLCWEQRPSYQVIQTHHHVYHNNAAPSTTMSTDIGSISQEASAPLAEVVEQPKQNDYGSIPVAVPSDIEPVAPPPSQNPSFRA</sequence>
<comment type="caution">
    <text evidence="3">The sequence shown here is derived from an EMBL/GenBank/DDBJ whole genome shotgun (WGS) entry which is preliminary data.</text>
</comment>
<name>A0A9N8EH03_9STRA</name>